<dbReference type="Gene3D" id="3.40.50.720">
    <property type="entry name" value="NAD(P)-binding Rossmann-like Domain"/>
    <property type="match status" value="2"/>
</dbReference>
<dbReference type="EMBL" id="JBDFQZ010000002">
    <property type="protein sequence ID" value="KAK9750326.1"/>
    <property type="molecule type" value="Genomic_DNA"/>
</dbReference>
<dbReference type="PANTHER" id="PTHR10366:SF658">
    <property type="entry name" value="NAD(P)-BINDING ROSSMANN-FOLD SUPERFAMILY PROTEIN"/>
    <property type="match status" value="1"/>
</dbReference>
<dbReference type="Pfam" id="PF03101">
    <property type="entry name" value="FAR1"/>
    <property type="match status" value="1"/>
</dbReference>
<comment type="caution">
    <text evidence="5">The sequence shown here is derived from an EMBL/GenBank/DDBJ whole genome shotgun (WGS) entry which is preliminary data.</text>
</comment>
<dbReference type="GO" id="GO:0016616">
    <property type="term" value="F:oxidoreductase activity, acting on the CH-OH group of donors, NAD or NADP as acceptor"/>
    <property type="evidence" value="ECO:0007669"/>
    <property type="project" value="TreeGrafter"/>
</dbReference>
<dbReference type="SUPFAM" id="SSF51735">
    <property type="entry name" value="NAD(P)-binding Rossmann-fold domains"/>
    <property type="match status" value="1"/>
</dbReference>
<evidence type="ECO:0000259" key="4">
    <source>
        <dbReference type="Pfam" id="PF03101"/>
    </source>
</evidence>
<evidence type="ECO:0000313" key="6">
    <source>
        <dbReference type="Proteomes" id="UP001443914"/>
    </source>
</evidence>
<dbReference type="AlphaFoldDB" id="A0AAW1MVY8"/>
<evidence type="ECO:0000313" key="5">
    <source>
        <dbReference type="EMBL" id="KAK9750326.1"/>
    </source>
</evidence>
<gene>
    <name evidence="5" type="ORF">RND81_02G187700</name>
</gene>
<keyword evidence="1" id="KW-0521">NADP</keyword>
<protein>
    <submittedName>
        <fullName evidence="5">Uncharacterized protein</fullName>
    </submittedName>
</protein>
<organism evidence="5 6">
    <name type="scientific">Saponaria officinalis</name>
    <name type="common">Common soapwort</name>
    <name type="synonym">Lychnis saponaria</name>
    <dbReference type="NCBI Taxonomy" id="3572"/>
    <lineage>
        <taxon>Eukaryota</taxon>
        <taxon>Viridiplantae</taxon>
        <taxon>Streptophyta</taxon>
        <taxon>Embryophyta</taxon>
        <taxon>Tracheophyta</taxon>
        <taxon>Spermatophyta</taxon>
        <taxon>Magnoliopsida</taxon>
        <taxon>eudicotyledons</taxon>
        <taxon>Gunneridae</taxon>
        <taxon>Pentapetalae</taxon>
        <taxon>Caryophyllales</taxon>
        <taxon>Caryophyllaceae</taxon>
        <taxon>Caryophylleae</taxon>
        <taxon>Saponaria</taxon>
    </lineage>
</organism>
<dbReference type="Proteomes" id="UP001443914">
    <property type="component" value="Unassembled WGS sequence"/>
</dbReference>
<feature type="domain" description="NAD-dependent epimerase/dehydratase" evidence="3">
    <location>
        <begin position="97"/>
        <end position="180"/>
    </location>
</feature>
<dbReference type="Pfam" id="PF01370">
    <property type="entry name" value="Epimerase"/>
    <property type="match status" value="2"/>
</dbReference>
<proteinExistence type="predicted"/>
<evidence type="ECO:0000259" key="3">
    <source>
        <dbReference type="Pfam" id="PF01370"/>
    </source>
</evidence>
<keyword evidence="6" id="KW-1185">Reference proteome</keyword>
<accession>A0AAW1MVY8</accession>
<sequence>MRELCVTGGTGLIASHLIKSLLLKGYFVRATVRDPENVTKVGFLREMEGATERLKLYEADLTVDGSFDEAILGVDGVFHVACPVLSPCPADDVQLWYAYGKTLAEKTAWKISEANGLDLVVVHPSFVIGPLLNQLPSSTLKFVLDLIKGVHGGYQDRYVRFVHVEDVVAVHILAMEDTKAEGRLICSSGLAHWSEIIDMLRAKYPMYPYETKPINQNRDQNMYTMDTDKVYAIACGFDERRYTTKKWQDGSVKSKLIVCNREGFARSKKVVKTNVSEEDGGGHVRRRTKVTRIGCRARIRLFMKNSLLLIDLFHEGHNHELISGKDRQFQKRSRNLSKYHKDIIVYNSRVHLLYCSHEVVFLTCNIVGPC</sequence>
<reference evidence="5" key="1">
    <citation type="submission" date="2024-03" db="EMBL/GenBank/DDBJ databases">
        <title>WGS assembly of Saponaria officinalis var. Norfolk2.</title>
        <authorList>
            <person name="Jenkins J."/>
            <person name="Shu S."/>
            <person name="Grimwood J."/>
            <person name="Barry K."/>
            <person name="Goodstein D."/>
            <person name="Schmutz J."/>
            <person name="Leebens-Mack J."/>
            <person name="Osbourn A."/>
        </authorList>
    </citation>
    <scope>NUCLEOTIDE SEQUENCE [LARGE SCALE GENOMIC DNA]</scope>
    <source>
        <strain evidence="5">JIC</strain>
    </source>
</reference>
<feature type="domain" description="FAR1" evidence="4">
    <location>
        <begin position="230"/>
        <end position="322"/>
    </location>
</feature>
<name>A0AAW1MVY8_SAPOF</name>
<dbReference type="InterPro" id="IPR036291">
    <property type="entry name" value="NAD(P)-bd_dom_sf"/>
</dbReference>
<evidence type="ECO:0000256" key="1">
    <source>
        <dbReference type="ARBA" id="ARBA00022857"/>
    </source>
</evidence>
<evidence type="ECO:0000256" key="2">
    <source>
        <dbReference type="ARBA" id="ARBA00023002"/>
    </source>
</evidence>
<keyword evidence="2" id="KW-0560">Oxidoreductase</keyword>
<dbReference type="InterPro" id="IPR050425">
    <property type="entry name" value="NAD(P)_dehydrat-like"/>
</dbReference>
<dbReference type="PANTHER" id="PTHR10366">
    <property type="entry name" value="NAD DEPENDENT EPIMERASE/DEHYDRATASE"/>
    <property type="match status" value="1"/>
</dbReference>
<dbReference type="InterPro" id="IPR004330">
    <property type="entry name" value="FAR1_DNA_bnd_dom"/>
</dbReference>
<feature type="domain" description="NAD-dependent epimerase/dehydratase" evidence="3">
    <location>
        <begin position="5"/>
        <end position="81"/>
    </location>
</feature>
<dbReference type="InterPro" id="IPR001509">
    <property type="entry name" value="Epimerase_deHydtase"/>
</dbReference>